<organism evidence="2 3">
    <name type="scientific">Cobetia amphilecti</name>
    <dbReference type="NCBI Taxonomy" id="1055104"/>
    <lineage>
        <taxon>Bacteria</taxon>
        <taxon>Pseudomonadati</taxon>
        <taxon>Pseudomonadota</taxon>
        <taxon>Gammaproteobacteria</taxon>
        <taxon>Oceanospirillales</taxon>
        <taxon>Halomonadaceae</taxon>
        <taxon>Cobetia</taxon>
    </lineage>
</organism>
<proteinExistence type="predicted"/>
<dbReference type="EMBL" id="JAUORK010000003">
    <property type="protein sequence ID" value="MDO6671313.1"/>
    <property type="molecule type" value="Genomic_DNA"/>
</dbReference>
<evidence type="ECO:0000256" key="1">
    <source>
        <dbReference type="SAM" id="Phobius"/>
    </source>
</evidence>
<dbReference type="RefSeq" id="WP_303592986.1">
    <property type="nucleotide sequence ID" value="NZ_JAUORK010000003.1"/>
</dbReference>
<protein>
    <submittedName>
        <fullName evidence="2">Uncharacterized protein</fullName>
    </submittedName>
</protein>
<dbReference type="AlphaFoldDB" id="A0AAP4TZQ0"/>
<name>A0AAP4TZQ0_9GAMM</name>
<feature type="transmembrane region" description="Helical" evidence="1">
    <location>
        <begin position="7"/>
        <end position="28"/>
    </location>
</feature>
<feature type="transmembrane region" description="Helical" evidence="1">
    <location>
        <begin position="48"/>
        <end position="67"/>
    </location>
</feature>
<keyword evidence="1" id="KW-0812">Transmembrane</keyword>
<gene>
    <name evidence="2" type="ORF">Q4535_04190</name>
</gene>
<evidence type="ECO:0000313" key="2">
    <source>
        <dbReference type="EMBL" id="MDO6671313.1"/>
    </source>
</evidence>
<keyword evidence="1" id="KW-1133">Transmembrane helix</keyword>
<dbReference type="Proteomes" id="UP001170481">
    <property type="component" value="Unassembled WGS sequence"/>
</dbReference>
<feature type="transmembrane region" description="Helical" evidence="1">
    <location>
        <begin position="76"/>
        <end position="98"/>
    </location>
</feature>
<evidence type="ECO:0000313" key="3">
    <source>
        <dbReference type="Proteomes" id="UP001170481"/>
    </source>
</evidence>
<sequence length="141" mass="14966">MIWLKAFIAAFLATLIFHQGLFGLFYLADILPKAPYNMTPTGPLGVPSVLSLAFWGGLWGLPLWALVRRRTGVSHWLISLVFGAVGPTAVAMLVVFPLKGIEVAPLMVVGGLILNGAWGVGTSLLMRVLGARPSPATPMTA</sequence>
<feature type="transmembrane region" description="Helical" evidence="1">
    <location>
        <begin position="104"/>
        <end position="125"/>
    </location>
</feature>
<reference evidence="2" key="1">
    <citation type="submission" date="2023-07" db="EMBL/GenBank/DDBJ databases">
        <title>Genome content predicts the carbon catabolic preferences of heterotrophic bacteria.</title>
        <authorList>
            <person name="Gralka M."/>
        </authorList>
    </citation>
    <scope>NUCLEOTIDE SEQUENCE</scope>
    <source>
        <strain evidence="2">C2R13</strain>
    </source>
</reference>
<accession>A0AAP4TZQ0</accession>
<comment type="caution">
    <text evidence="2">The sequence shown here is derived from an EMBL/GenBank/DDBJ whole genome shotgun (WGS) entry which is preliminary data.</text>
</comment>
<keyword evidence="1" id="KW-0472">Membrane</keyword>